<sequence length="105" mass="12234">MNPRVFYVPCAAHSLDLVVNNAAKNSLEVTNFFGIVQEIYGFFSASISRWDEIMKRMPTLTLKLLSNTRWESRFDALKTLCFNMDKIYDAVYSIFTNNKYDSEKK</sequence>
<proteinExistence type="predicted"/>
<dbReference type="PANTHER" id="PTHR45749:SF35">
    <property type="entry name" value="AC-LIKE TRANSPOSASE-RELATED"/>
    <property type="match status" value="1"/>
</dbReference>
<dbReference type="OrthoDB" id="10063284at2759"/>
<keyword evidence="2" id="KW-1185">Reference proteome</keyword>
<dbReference type="InterPro" id="IPR012337">
    <property type="entry name" value="RNaseH-like_sf"/>
</dbReference>
<reference evidence="1" key="1">
    <citation type="submission" date="2021-12" db="EMBL/GenBank/DDBJ databases">
        <authorList>
            <person name="King R."/>
        </authorList>
    </citation>
    <scope>NUCLEOTIDE SEQUENCE</scope>
</reference>
<organism evidence="1 2">
    <name type="scientific">Diatraea saccharalis</name>
    <name type="common">sugarcane borer</name>
    <dbReference type="NCBI Taxonomy" id="40085"/>
    <lineage>
        <taxon>Eukaryota</taxon>
        <taxon>Metazoa</taxon>
        <taxon>Ecdysozoa</taxon>
        <taxon>Arthropoda</taxon>
        <taxon>Hexapoda</taxon>
        <taxon>Insecta</taxon>
        <taxon>Pterygota</taxon>
        <taxon>Neoptera</taxon>
        <taxon>Endopterygota</taxon>
        <taxon>Lepidoptera</taxon>
        <taxon>Glossata</taxon>
        <taxon>Ditrysia</taxon>
        <taxon>Pyraloidea</taxon>
        <taxon>Crambidae</taxon>
        <taxon>Crambinae</taxon>
        <taxon>Diatraea</taxon>
    </lineage>
</organism>
<evidence type="ECO:0000313" key="1">
    <source>
        <dbReference type="EMBL" id="CAG9796067.1"/>
    </source>
</evidence>
<accession>A0A9N9RE94</accession>
<dbReference type="PANTHER" id="PTHR45749">
    <property type="match status" value="1"/>
</dbReference>
<reference evidence="1" key="2">
    <citation type="submission" date="2022-10" db="EMBL/GenBank/DDBJ databases">
        <authorList>
            <consortium name="ENA_rothamsted_submissions"/>
            <consortium name="culmorum"/>
            <person name="King R."/>
        </authorList>
    </citation>
    <scope>NUCLEOTIDE SEQUENCE</scope>
</reference>
<name>A0A9N9RE94_9NEOP</name>
<dbReference type="Proteomes" id="UP001153714">
    <property type="component" value="Chromosome 8"/>
</dbReference>
<dbReference type="EMBL" id="OU893339">
    <property type="protein sequence ID" value="CAG9796067.1"/>
    <property type="molecule type" value="Genomic_DNA"/>
</dbReference>
<evidence type="ECO:0008006" key="3">
    <source>
        <dbReference type="Google" id="ProtNLM"/>
    </source>
</evidence>
<protein>
    <recommendedName>
        <fullName evidence="3">DUF659 domain-containing protein</fullName>
    </recommendedName>
</protein>
<evidence type="ECO:0000313" key="2">
    <source>
        <dbReference type="Proteomes" id="UP001153714"/>
    </source>
</evidence>
<dbReference type="SUPFAM" id="SSF53098">
    <property type="entry name" value="Ribonuclease H-like"/>
    <property type="match status" value="1"/>
</dbReference>
<dbReference type="AlphaFoldDB" id="A0A9N9RE94"/>
<gene>
    <name evidence="1" type="ORF">DIATSA_LOCUS13291</name>
</gene>